<dbReference type="STRING" id="1858805.M5G3B7"/>
<proteinExistence type="predicted"/>
<dbReference type="InterPro" id="IPR011990">
    <property type="entry name" value="TPR-like_helical_dom_sf"/>
</dbReference>
<dbReference type="OrthoDB" id="621413at2759"/>
<dbReference type="OMA" id="HRAATEC"/>
<dbReference type="RefSeq" id="XP_040629604.1">
    <property type="nucleotide sequence ID" value="XM_040768330.1"/>
</dbReference>
<name>M5G3B7_DACPD</name>
<dbReference type="PANTHER" id="PTHR45641:SF19">
    <property type="entry name" value="NEPHROCYSTIN-3"/>
    <property type="match status" value="1"/>
</dbReference>
<keyword evidence="4" id="KW-1185">Reference proteome</keyword>
<dbReference type="EMBL" id="JH795861">
    <property type="protein sequence ID" value="EJU02710.1"/>
    <property type="molecule type" value="Genomic_DNA"/>
</dbReference>
<evidence type="ECO:0000313" key="4">
    <source>
        <dbReference type="Proteomes" id="UP000030653"/>
    </source>
</evidence>
<dbReference type="GeneID" id="63683392"/>
<dbReference type="SUPFAM" id="SSF48452">
    <property type="entry name" value="TPR-like"/>
    <property type="match status" value="1"/>
</dbReference>
<accession>M5G3B7</accession>
<keyword evidence="2" id="KW-0802">TPR repeat</keyword>
<dbReference type="Pfam" id="PF13424">
    <property type="entry name" value="TPR_12"/>
    <property type="match status" value="2"/>
</dbReference>
<protein>
    <submittedName>
        <fullName evidence="3">TPR-like protein</fullName>
    </submittedName>
</protein>
<dbReference type="Proteomes" id="UP000030653">
    <property type="component" value="Unassembled WGS sequence"/>
</dbReference>
<evidence type="ECO:0000256" key="2">
    <source>
        <dbReference type="ARBA" id="ARBA00022803"/>
    </source>
</evidence>
<sequence length="585" mass="65086">MLASISRLQHDQNPRVSVPAYLASLPCALLTLDNLETVLNSDSANVENWLGVIAQISHVSLLITMRGSTPPTTVRWTSICRDPLSPLSLSASRETWMDLTSSEDKKLDARLAMLDGLPLAIKLMATLDHAATPSELIEMYNAEKTSLLGIDGDTRLKSLDVSIRLSLNSRTMARNPQAMDVLSMLSLLPTGLLLSSIGDVVPSMDAPRANALVLVKTGLAIREKDRIRCLAPIREFVMRYHPLRPGPLAEGRGYFMRMTDEVEDIGTEKGREVTAHLLTEFSNITSILWNFWGERYQQWMLDVSKESLTRATQRLGDFSQFAFIGDCAELLEYACTQLEREGDQGNAGMCLSLIGEILSNQMEPEEACSQRIGEIFRMQTKYEETIGLLEEARTEFRMIGDRLSIAQCTESIGNIFRMQAKYEEATELLEEARAEFQTIGSHLDIAQCTRSIGDLFRMPGKYEKGTGLLEEARTQFRTIGDRRGVAQCTRSIGEIFFWQGEYEEATGLLEEARAGFRTIGDRVGIAHCAYNIGFVLHQQGKYADAIACLTGARTDFGAVGAHRAATECTETIDNIRSKIARARQQ</sequence>
<dbReference type="Gene3D" id="1.25.40.10">
    <property type="entry name" value="Tetratricopeptide repeat domain"/>
    <property type="match status" value="1"/>
</dbReference>
<organism evidence="3 4">
    <name type="scientific">Dacryopinax primogenitus (strain DJM 731)</name>
    <name type="common">Brown rot fungus</name>
    <dbReference type="NCBI Taxonomy" id="1858805"/>
    <lineage>
        <taxon>Eukaryota</taxon>
        <taxon>Fungi</taxon>
        <taxon>Dikarya</taxon>
        <taxon>Basidiomycota</taxon>
        <taxon>Agaricomycotina</taxon>
        <taxon>Dacrymycetes</taxon>
        <taxon>Dacrymycetales</taxon>
        <taxon>Dacrymycetaceae</taxon>
        <taxon>Dacryopinax</taxon>
    </lineage>
</organism>
<reference evidence="3 4" key="1">
    <citation type="journal article" date="2012" name="Science">
        <title>The Paleozoic origin of enzymatic lignin decomposition reconstructed from 31 fungal genomes.</title>
        <authorList>
            <person name="Floudas D."/>
            <person name="Binder M."/>
            <person name="Riley R."/>
            <person name="Barry K."/>
            <person name="Blanchette R.A."/>
            <person name="Henrissat B."/>
            <person name="Martinez A.T."/>
            <person name="Otillar R."/>
            <person name="Spatafora J.W."/>
            <person name="Yadav J.S."/>
            <person name="Aerts A."/>
            <person name="Benoit I."/>
            <person name="Boyd A."/>
            <person name="Carlson A."/>
            <person name="Copeland A."/>
            <person name="Coutinho P.M."/>
            <person name="de Vries R.P."/>
            <person name="Ferreira P."/>
            <person name="Findley K."/>
            <person name="Foster B."/>
            <person name="Gaskell J."/>
            <person name="Glotzer D."/>
            <person name="Gorecki P."/>
            <person name="Heitman J."/>
            <person name="Hesse C."/>
            <person name="Hori C."/>
            <person name="Igarashi K."/>
            <person name="Jurgens J.A."/>
            <person name="Kallen N."/>
            <person name="Kersten P."/>
            <person name="Kohler A."/>
            <person name="Kuees U."/>
            <person name="Kumar T.K.A."/>
            <person name="Kuo A."/>
            <person name="LaButti K."/>
            <person name="Larrondo L.F."/>
            <person name="Lindquist E."/>
            <person name="Ling A."/>
            <person name="Lombard V."/>
            <person name="Lucas S."/>
            <person name="Lundell T."/>
            <person name="Martin R."/>
            <person name="McLaughlin D.J."/>
            <person name="Morgenstern I."/>
            <person name="Morin E."/>
            <person name="Murat C."/>
            <person name="Nagy L.G."/>
            <person name="Nolan M."/>
            <person name="Ohm R.A."/>
            <person name="Patyshakuliyeva A."/>
            <person name="Rokas A."/>
            <person name="Ruiz-Duenas F.J."/>
            <person name="Sabat G."/>
            <person name="Salamov A."/>
            <person name="Samejima M."/>
            <person name="Schmutz J."/>
            <person name="Slot J.C."/>
            <person name="St John F."/>
            <person name="Stenlid J."/>
            <person name="Sun H."/>
            <person name="Sun S."/>
            <person name="Syed K."/>
            <person name="Tsang A."/>
            <person name="Wiebenga A."/>
            <person name="Young D."/>
            <person name="Pisabarro A."/>
            <person name="Eastwood D.C."/>
            <person name="Martin F."/>
            <person name="Cullen D."/>
            <person name="Grigoriev I.V."/>
            <person name="Hibbett D.S."/>
        </authorList>
    </citation>
    <scope>NUCLEOTIDE SEQUENCE [LARGE SCALE GENOMIC DNA]</scope>
    <source>
        <strain evidence="3 4">DJM-731 SS1</strain>
    </source>
</reference>
<evidence type="ECO:0000256" key="1">
    <source>
        <dbReference type="ARBA" id="ARBA00022737"/>
    </source>
</evidence>
<dbReference type="HOGENOM" id="CLU_041314_0_0_1"/>
<keyword evidence="1" id="KW-0677">Repeat</keyword>
<gene>
    <name evidence="3" type="ORF">DACRYDRAFT_106773</name>
</gene>
<dbReference type="AlphaFoldDB" id="M5G3B7"/>
<evidence type="ECO:0000313" key="3">
    <source>
        <dbReference type="EMBL" id="EJU02710.1"/>
    </source>
</evidence>
<dbReference type="PANTHER" id="PTHR45641">
    <property type="entry name" value="TETRATRICOPEPTIDE REPEAT PROTEIN (AFU_ORTHOLOGUE AFUA_6G03870)"/>
    <property type="match status" value="1"/>
</dbReference>